<keyword evidence="11" id="KW-0479">Metal-binding</keyword>
<proteinExistence type="inferred from homology"/>
<keyword evidence="4 13" id="KW-0645">Protease</keyword>
<dbReference type="EC" id="3.4.24.-" evidence="11"/>
<name>A0A2M6WA97_9BACT</name>
<evidence type="ECO:0000256" key="5">
    <source>
        <dbReference type="ARBA" id="ARBA00022692"/>
    </source>
</evidence>
<feature type="transmembrane region" description="Helical" evidence="11">
    <location>
        <begin position="282"/>
        <end position="300"/>
    </location>
</feature>
<dbReference type="GO" id="GO:0004222">
    <property type="term" value="F:metalloendopeptidase activity"/>
    <property type="evidence" value="ECO:0007669"/>
    <property type="project" value="InterPro"/>
</dbReference>
<feature type="transmembrane region" description="Helical" evidence="11">
    <location>
        <begin position="110"/>
        <end position="136"/>
    </location>
</feature>
<dbReference type="PANTHER" id="PTHR42837">
    <property type="entry name" value="REGULATOR OF SIGMA-E PROTEASE RSEP"/>
    <property type="match status" value="1"/>
</dbReference>
<evidence type="ECO:0000256" key="3">
    <source>
        <dbReference type="ARBA" id="ARBA00007931"/>
    </source>
</evidence>
<feature type="transmembrane region" description="Helical" evidence="11">
    <location>
        <begin position="306"/>
        <end position="330"/>
    </location>
</feature>
<protein>
    <recommendedName>
        <fullName evidence="11">Zinc metalloprotease</fullName>
        <ecNumber evidence="11">3.4.24.-</ecNumber>
    </recommendedName>
</protein>
<evidence type="ECO:0000256" key="2">
    <source>
        <dbReference type="ARBA" id="ARBA00004141"/>
    </source>
</evidence>
<keyword evidence="6 11" id="KW-0378">Hydrolase</keyword>
<evidence type="ECO:0000256" key="8">
    <source>
        <dbReference type="ARBA" id="ARBA00022989"/>
    </source>
</evidence>
<feature type="transmembrane region" description="Helical" evidence="11">
    <location>
        <begin position="351"/>
        <end position="372"/>
    </location>
</feature>
<dbReference type="SUPFAM" id="SSF50156">
    <property type="entry name" value="PDZ domain-like"/>
    <property type="match status" value="1"/>
</dbReference>
<feature type="transmembrane region" description="Helical" evidence="11">
    <location>
        <begin position="6"/>
        <end position="25"/>
    </location>
</feature>
<feature type="transmembrane region" description="Helical" evidence="11">
    <location>
        <begin position="250"/>
        <end position="270"/>
    </location>
</feature>
<evidence type="ECO:0000256" key="1">
    <source>
        <dbReference type="ARBA" id="ARBA00001947"/>
    </source>
</evidence>
<dbReference type="GO" id="GO:0016020">
    <property type="term" value="C:membrane"/>
    <property type="evidence" value="ECO:0007669"/>
    <property type="project" value="UniProtKB-SubCell"/>
</dbReference>
<keyword evidence="7 11" id="KW-0862">Zinc</keyword>
<dbReference type="SMART" id="SM00228">
    <property type="entry name" value="PDZ"/>
    <property type="match status" value="1"/>
</dbReference>
<keyword evidence="10 11" id="KW-0472">Membrane</keyword>
<sequence>MFLTILAFIIILGVLVLFHELGHFFSARIFGIKAEEFGFGLPPRLIGIYKTESGKQKIIFGKKFKSADAPHTIYSLNLIPVGGFVKIKGENGDNKNESDSFGSKKIWQRMIVMISGVSLNAILCVLLLALGFMFGIPSILDESALKDAKSIQNEKIQIISINKNSPAEKAGLIQGDEILTINELPIKSVEFLQKFTNDNNGRILDLEILRNDQTIVYKIIPEILPTSAGRAVFGVGLAKTGIVSYPWHTALWQGIKTTGYLFLAMINALIDLMKNIITKGQITAELAGPIGIAVLTGQVVNLGFSYVLQFAALLSLNLALINILPLPALDGGRLLFLIIEKIRRKEMNQKIEALIHNLGFALLMILIALITYHDLARWGGRIIEKIF</sequence>
<dbReference type="PANTHER" id="PTHR42837:SF2">
    <property type="entry name" value="MEMBRANE METALLOPROTEASE ARASP2, CHLOROPLASTIC-RELATED"/>
    <property type="match status" value="1"/>
</dbReference>
<dbReference type="Pfam" id="PF17820">
    <property type="entry name" value="PDZ_6"/>
    <property type="match status" value="1"/>
</dbReference>
<dbReference type="GO" id="GO:0006508">
    <property type="term" value="P:proteolysis"/>
    <property type="evidence" value="ECO:0007669"/>
    <property type="project" value="UniProtKB-KW"/>
</dbReference>
<evidence type="ECO:0000259" key="12">
    <source>
        <dbReference type="SMART" id="SM00228"/>
    </source>
</evidence>
<evidence type="ECO:0000256" key="11">
    <source>
        <dbReference type="RuleBase" id="RU362031"/>
    </source>
</evidence>
<evidence type="ECO:0000313" key="14">
    <source>
        <dbReference type="Proteomes" id="UP000231464"/>
    </source>
</evidence>
<comment type="similarity">
    <text evidence="3 11">Belongs to the peptidase M50B family.</text>
</comment>
<accession>A0A2M6WA97</accession>
<keyword evidence="5 11" id="KW-0812">Transmembrane</keyword>
<organism evidence="13 14">
    <name type="scientific">Candidatus Kuenenbacteria bacterium CG10_big_fil_rev_8_21_14_0_10_36_11</name>
    <dbReference type="NCBI Taxonomy" id="1974618"/>
    <lineage>
        <taxon>Bacteria</taxon>
        <taxon>Candidatus Kueneniibacteriota</taxon>
    </lineage>
</organism>
<dbReference type="CDD" id="cd06163">
    <property type="entry name" value="S2P-M50_PDZ_RseP-like"/>
    <property type="match status" value="1"/>
</dbReference>
<evidence type="ECO:0000313" key="13">
    <source>
        <dbReference type="EMBL" id="PIT89661.1"/>
    </source>
</evidence>
<keyword evidence="8 11" id="KW-1133">Transmembrane helix</keyword>
<comment type="subcellular location">
    <subcellularLocation>
        <location evidence="2">Membrane</location>
        <topology evidence="2">Multi-pass membrane protein</topology>
    </subcellularLocation>
</comment>
<dbReference type="Gene3D" id="2.30.42.10">
    <property type="match status" value="1"/>
</dbReference>
<dbReference type="EMBL" id="PFBP01000042">
    <property type="protein sequence ID" value="PIT89661.1"/>
    <property type="molecule type" value="Genomic_DNA"/>
</dbReference>
<evidence type="ECO:0000256" key="6">
    <source>
        <dbReference type="ARBA" id="ARBA00022801"/>
    </source>
</evidence>
<evidence type="ECO:0000256" key="9">
    <source>
        <dbReference type="ARBA" id="ARBA00023049"/>
    </source>
</evidence>
<gene>
    <name evidence="13" type="primary">rseP</name>
    <name evidence="13" type="ORF">COU23_02720</name>
</gene>
<dbReference type="GO" id="GO:0046872">
    <property type="term" value="F:metal ion binding"/>
    <property type="evidence" value="ECO:0007669"/>
    <property type="project" value="UniProtKB-KW"/>
</dbReference>
<evidence type="ECO:0000256" key="10">
    <source>
        <dbReference type="ARBA" id="ARBA00023136"/>
    </source>
</evidence>
<evidence type="ECO:0000256" key="7">
    <source>
        <dbReference type="ARBA" id="ARBA00022833"/>
    </source>
</evidence>
<dbReference type="NCBIfam" id="TIGR00054">
    <property type="entry name" value="RIP metalloprotease RseP"/>
    <property type="match status" value="1"/>
</dbReference>
<feature type="domain" description="PDZ" evidence="12">
    <location>
        <begin position="130"/>
        <end position="212"/>
    </location>
</feature>
<keyword evidence="9 11" id="KW-0482">Metalloprotease</keyword>
<dbReference type="InterPro" id="IPR036034">
    <property type="entry name" value="PDZ_sf"/>
</dbReference>
<evidence type="ECO:0000256" key="4">
    <source>
        <dbReference type="ARBA" id="ARBA00022670"/>
    </source>
</evidence>
<reference evidence="14" key="1">
    <citation type="submission" date="2017-09" db="EMBL/GenBank/DDBJ databases">
        <title>Depth-based differentiation of microbial function through sediment-hosted aquifers and enrichment of novel symbionts in the deep terrestrial subsurface.</title>
        <authorList>
            <person name="Probst A.J."/>
            <person name="Ladd B."/>
            <person name="Jarett J.K."/>
            <person name="Geller-Mcgrath D.E."/>
            <person name="Sieber C.M.K."/>
            <person name="Emerson J.B."/>
            <person name="Anantharaman K."/>
            <person name="Thomas B.C."/>
            <person name="Malmstrom R."/>
            <person name="Stieglmeier M."/>
            <person name="Klingl A."/>
            <person name="Woyke T."/>
            <person name="Ryan C.M."/>
            <person name="Banfield J.F."/>
        </authorList>
    </citation>
    <scope>NUCLEOTIDE SEQUENCE [LARGE SCALE GENOMIC DNA]</scope>
</reference>
<dbReference type="InterPro" id="IPR041489">
    <property type="entry name" value="PDZ_6"/>
</dbReference>
<dbReference type="Pfam" id="PF02163">
    <property type="entry name" value="Peptidase_M50"/>
    <property type="match status" value="2"/>
</dbReference>
<dbReference type="InterPro" id="IPR008915">
    <property type="entry name" value="Peptidase_M50"/>
</dbReference>
<dbReference type="InterPro" id="IPR004387">
    <property type="entry name" value="Pept_M50_Zn"/>
</dbReference>
<dbReference type="AlphaFoldDB" id="A0A2M6WA97"/>
<dbReference type="Proteomes" id="UP000231464">
    <property type="component" value="Unassembled WGS sequence"/>
</dbReference>
<comment type="caution">
    <text evidence="13">The sequence shown here is derived from an EMBL/GenBank/DDBJ whole genome shotgun (WGS) entry which is preliminary data.</text>
</comment>
<dbReference type="InterPro" id="IPR001478">
    <property type="entry name" value="PDZ"/>
</dbReference>
<comment type="cofactor">
    <cofactor evidence="1 11">
        <name>Zn(2+)</name>
        <dbReference type="ChEBI" id="CHEBI:29105"/>
    </cofactor>
</comment>